<keyword evidence="1" id="KW-0732">Signal</keyword>
<evidence type="ECO:0000256" key="1">
    <source>
        <dbReference type="SAM" id="SignalP"/>
    </source>
</evidence>
<accession>A0ABV2SSM2</accession>
<evidence type="ECO:0008006" key="4">
    <source>
        <dbReference type="Google" id="ProtNLM"/>
    </source>
</evidence>
<proteinExistence type="predicted"/>
<dbReference type="RefSeq" id="WP_354614514.1">
    <property type="nucleotide sequence ID" value="NZ_JBEXAE010000002.1"/>
</dbReference>
<dbReference type="Proteomes" id="UP001549799">
    <property type="component" value="Unassembled WGS sequence"/>
</dbReference>
<feature type="chain" id="PRO_5046908071" description="Periplasmic heavy metal sensor" evidence="1">
    <location>
        <begin position="22"/>
        <end position="139"/>
    </location>
</feature>
<sequence>MCLKDCKIVILLFLLSSMGMAQECTLGIGGKDVENIIQVFQLNSEQVTLLDELRKALDAETTPLEEQAKELLDTHPQSTPEELTELAAKFKVLERKIVQISRSYDQKLLALFNQKQFQRYVELCAEVARTPLKIEAVPE</sequence>
<protein>
    <recommendedName>
        <fullName evidence="4">Periplasmic heavy metal sensor</fullName>
    </recommendedName>
</protein>
<keyword evidence="3" id="KW-1185">Reference proteome</keyword>
<feature type="signal peptide" evidence="1">
    <location>
        <begin position="1"/>
        <end position="21"/>
    </location>
</feature>
<gene>
    <name evidence="2" type="ORF">ABXZ36_05655</name>
</gene>
<comment type="caution">
    <text evidence="2">The sequence shown here is derived from an EMBL/GenBank/DDBJ whole genome shotgun (WGS) entry which is preliminary data.</text>
</comment>
<reference evidence="2 3" key="1">
    <citation type="submission" date="2024-07" db="EMBL/GenBank/DDBJ databases">
        <title>The genome sequence of type strain Sediminicola arcticus GDMCC 1.2805.</title>
        <authorList>
            <person name="Liu Y."/>
        </authorList>
    </citation>
    <scope>NUCLEOTIDE SEQUENCE [LARGE SCALE GENOMIC DNA]</scope>
    <source>
        <strain evidence="2 3">GDMCC 1.2805</strain>
    </source>
</reference>
<evidence type="ECO:0000313" key="3">
    <source>
        <dbReference type="Proteomes" id="UP001549799"/>
    </source>
</evidence>
<organism evidence="2 3">
    <name type="scientific">Sediminicola arcticus</name>
    <dbReference type="NCBI Taxonomy" id="1574308"/>
    <lineage>
        <taxon>Bacteria</taxon>
        <taxon>Pseudomonadati</taxon>
        <taxon>Bacteroidota</taxon>
        <taxon>Flavobacteriia</taxon>
        <taxon>Flavobacteriales</taxon>
        <taxon>Flavobacteriaceae</taxon>
        <taxon>Sediminicola</taxon>
    </lineage>
</organism>
<name>A0ABV2SSM2_9FLAO</name>
<evidence type="ECO:0000313" key="2">
    <source>
        <dbReference type="EMBL" id="MET6990127.1"/>
    </source>
</evidence>
<dbReference type="EMBL" id="JBEXAE010000002">
    <property type="protein sequence ID" value="MET6990127.1"/>
    <property type="molecule type" value="Genomic_DNA"/>
</dbReference>